<protein>
    <submittedName>
        <fullName evidence="6">Sialic acid-binding periplasmic protein SiaP</fullName>
    </submittedName>
</protein>
<gene>
    <name evidence="6" type="primary">siaP</name>
    <name evidence="6" type="ORF">MM35RIKEN_16260</name>
</gene>
<dbReference type="PROSITE" id="PS51257">
    <property type="entry name" value="PROKAR_LIPOPROTEIN"/>
    <property type="match status" value="1"/>
</dbReference>
<evidence type="ECO:0000313" key="7">
    <source>
        <dbReference type="Proteomes" id="UP000681343"/>
    </source>
</evidence>
<evidence type="ECO:0000256" key="2">
    <source>
        <dbReference type="ARBA" id="ARBA00009023"/>
    </source>
</evidence>
<dbReference type="EMBL" id="AP023416">
    <property type="protein sequence ID" value="BCK79434.1"/>
    <property type="molecule type" value="Genomic_DNA"/>
</dbReference>
<organism evidence="6 7">
    <name type="scientific">Vescimonas fastidiosa</name>
    <dbReference type="NCBI Taxonomy" id="2714353"/>
    <lineage>
        <taxon>Bacteria</taxon>
        <taxon>Bacillati</taxon>
        <taxon>Bacillota</taxon>
        <taxon>Clostridia</taxon>
        <taxon>Eubacteriales</taxon>
        <taxon>Oscillospiraceae</taxon>
        <taxon>Vescimonas</taxon>
    </lineage>
</organism>
<evidence type="ECO:0000256" key="3">
    <source>
        <dbReference type="ARBA" id="ARBA00022448"/>
    </source>
</evidence>
<dbReference type="InterPro" id="IPR018389">
    <property type="entry name" value="DctP_fam"/>
</dbReference>
<dbReference type="Gene3D" id="3.40.190.170">
    <property type="entry name" value="Bacterial extracellular solute-binding protein, family 7"/>
    <property type="match status" value="1"/>
</dbReference>
<evidence type="ECO:0000256" key="4">
    <source>
        <dbReference type="ARBA" id="ARBA00022729"/>
    </source>
</evidence>
<comment type="subcellular location">
    <subcellularLocation>
        <location evidence="1">Cell envelope</location>
    </subcellularLocation>
</comment>
<accession>A0A810PUM5</accession>
<name>A0A810PUM5_9FIRM</name>
<keyword evidence="4 5" id="KW-0732">Signal</keyword>
<geneLocation type="plasmid" evidence="6 7">
    <name>pMM35_01</name>
</geneLocation>
<feature type="signal peptide" evidence="5">
    <location>
        <begin position="1"/>
        <end position="24"/>
    </location>
</feature>
<reference evidence="6" key="1">
    <citation type="submission" date="2020-09" db="EMBL/GenBank/DDBJ databases">
        <title>New species isolated from human feces.</title>
        <authorList>
            <person name="Kitahara M."/>
            <person name="Shigeno Y."/>
            <person name="Shime M."/>
            <person name="Matsumoto Y."/>
            <person name="Nakamura S."/>
            <person name="Motooka D."/>
            <person name="Fukuoka S."/>
            <person name="Nishikawa H."/>
            <person name="Benno Y."/>
        </authorList>
    </citation>
    <scope>NUCLEOTIDE SEQUENCE</scope>
    <source>
        <strain evidence="6">MM35</strain>
        <plasmid evidence="6">pMM35_01</plasmid>
    </source>
</reference>
<dbReference type="Proteomes" id="UP000681343">
    <property type="component" value="Plasmid pMM35_01"/>
</dbReference>
<dbReference type="NCBIfam" id="TIGR00787">
    <property type="entry name" value="dctP"/>
    <property type="match status" value="1"/>
</dbReference>
<keyword evidence="6" id="KW-0614">Plasmid</keyword>
<feature type="chain" id="PRO_5038713757" evidence="5">
    <location>
        <begin position="25"/>
        <end position="333"/>
    </location>
</feature>
<dbReference type="Pfam" id="PF03480">
    <property type="entry name" value="DctP"/>
    <property type="match status" value="1"/>
</dbReference>
<dbReference type="KEGG" id="vfa:MM35RIKEN_16260"/>
<dbReference type="NCBIfam" id="NF037995">
    <property type="entry name" value="TRAP_S1"/>
    <property type="match status" value="1"/>
</dbReference>
<sequence>MKKLMAAVLAGLMLAGLLSGCANTANDDEVEYRWKMALNSTEGDNAYDTGVLFAQKIKELTDGRVQVDLYGGAQLGTTAEVLEGMYAGVADVMCESIGTLATFTPLANIEAMPYMFSSYDHFMNVWYSDLGQEIKDAVGDDAGFKLMGASYRGPRVVCATKELKTVADFKGFKLRAPNLEMYLKTWQWAGANPTPIPMNEVYTALQQKTVDGQENPVVDSVNYAFDEVCNYWIKTNHVYGCNVVIMDKKYFESLPADIQKATLEAAEFAGRAISEQQADKDAVAWQELEDEGKTIIEVDNAAFAEHFKDFAATNYPAFADWVERIAAMDPAKG</sequence>
<dbReference type="CDD" id="cd13603">
    <property type="entry name" value="PBP2_TRAP_Siap_TeaA_like"/>
    <property type="match status" value="1"/>
</dbReference>
<keyword evidence="7" id="KW-1185">Reference proteome</keyword>
<dbReference type="AlphaFoldDB" id="A0A810PUM5"/>
<comment type="similarity">
    <text evidence="2">Belongs to the bacterial solute-binding protein 7 family.</text>
</comment>
<evidence type="ECO:0000313" key="6">
    <source>
        <dbReference type="EMBL" id="BCK79434.1"/>
    </source>
</evidence>
<dbReference type="PANTHER" id="PTHR33376">
    <property type="match status" value="1"/>
</dbReference>
<evidence type="ECO:0000256" key="1">
    <source>
        <dbReference type="ARBA" id="ARBA00004196"/>
    </source>
</evidence>
<proteinExistence type="inferred from homology"/>
<dbReference type="GO" id="GO:0055085">
    <property type="term" value="P:transmembrane transport"/>
    <property type="evidence" value="ECO:0007669"/>
    <property type="project" value="InterPro"/>
</dbReference>
<dbReference type="GO" id="GO:0030288">
    <property type="term" value="C:outer membrane-bounded periplasmic space"/>
    <property type="evidence" value="ECO:0007669"/>
    <property type="project" value="InterPro"/>
</dbReference>
<dbReference type="PANTHER" id="PTHR33376:SF4">
    <property type="entry name" value="SIALIC ACID-BINDING PERIPLASMIC PROTEIN SIAP"/>
    <property type="match status" value="1"/>
</dbReference>
<evidence type="ECO:0000256" key="5">
    <source>
        <dbReference type="SAM" id="SignalP"/>
    </source>
</evidence>
<dbReference type="RefSeq" id="WP_212821021.1">
    <property type="nucleotide sequence ID" value="NZ_AP023416.1"/>
</dbReference>
<keyword evidence="3" id="KW-0813">Transport</keyword>
<dbReference type="InterPro" id="IPR004682">
    <property type="entry name" value="TRAP_DctP"/>
</dbReference>
<dbReference type="InterPro" id="IPR038404">
    <property type="entry name" value="TRAP_DctP_sf"/>
</dbReference>